<sequence>MKNGKNPTRRQKIAIKAAGLTPENWLVMKVVGGMLHLVHRHANTQKQIPMGE</sequence>
<protein>
    <recommendedName>
        <fullName evidence="1">DUF6906 domain-containing protein</fullName>
    </recommendedName>
</protein>
<name>A0ABT4GV35_PAEAL</name>
<dbReference type="InterPro" id="IPR054201">
    <property type="entry name" value="DUF6906"/>
</dbReference>
<dbReference type="Pfam" id="PF21847">
    <property type="entry name" value="DUF6906"/>
    <property type="match status" value="1"/>
</dbReference>
<gene>
    <name evidence="2" type="ORF">M5X12_08140</name>
</gene>
<accession>A0ABT4GV35</accession>
<feature type="domain" description="DUF6906" evidence="1">
    <location>
        <begin position="1"/>
        <end position="49"/>
    </location>
</feature>
<dbReference type="Proteomes" id="UP001527181">
    <property type="component" value="Unassembled WGS sequence"/>
</dbReference>
<proteinExistence type="predicted"/>
<dbReference type="GeneID" id="94489144"/>
<keyword evidence="3" id="KW-1185">Reference proteome</keyword>
<evidence type="ECO:0000313" key="3">
    <source>
        <dbReference type="Proteomes" id="UP001527181"/>
    </source>
</evidence>
<comment type="caution">
    <text evidence="2">The sequence shown here is derived from an EMBL/GenBank/DDBJ whole genome shotgun (WGS) entry which is preliminary data.</text>
</comment>
<reference evidence="2 3" key="1">
    <citation type="submission" date="2022-05" db="EMBL/GenBank/DDBJ databases">
        <title>Genome Sequencing of Bee-Associated Microbes.</title>
        <authorList>
            <person name="Dunlap C."/>
        </authorList>
    </citation>
    <scope>NUCLEOTIDE SEQUENCE [LARGE SCALE GENOMIC DNA]</scope>
    <source>
        <strain evidence="2 3">NRRL B-04010</strain>
    </source>
</reference>
<evidence type="ECO:0000259" key="1">
    <source>
        <dbReference type="Pfam" id="PF21847"/>
    </source>
</evidence>
<dbReference type="RefSeq" id="WP_005545904.1">
    <property type="nucleotide sequence ID" value="NZ_JAKOBS010000018.1"/>
</dbReference>
<evidence type="ECO:0000313" key="2">
    <source>
        <dbReference type="EMBL" id="MCY9760545.1"/>
    </source>
</evidence>
<organism evidence="2 3">
    <name type="scientific">Paenibacillus alvei</name>
    <name type="common">Bacillus alvei</name>
    <dbReference type="NCBI Taxonomy" id="44250"/>
    <lineage>
        <taxon>Bacteria</taxon>
        <taxon>Bacillati</taxon>
        <taxon>Bacillota</taxon>
        <taxon>Bacilli</taxon>
        <taxon>Bacillales</taxon>
        <taxon>Paenibacillaceae</taxon>
        <taxon>Paenibacillus</taxon>
    </lineage>
</organism>
<dbReference type="EMBL" id="JAMDNP010000012">
    <property type="protein sequence ID" value="MCY9760545.1"/>
    <property type="molecule type" value="Genomic_DNA"/>
</dbReference>